<name>A0A1G8QFM2_9PSEU</name>
<evidence type="ECO:0000313" key="3">
    <source>
        <dbReference type="Proteomes" id="UP000199682"/>
    </source>
</evidence>
<dbReference type="GO" id="GO:0046820">
    <property type="term" value="F:4-amino-4-deoxychorismate synthase activity"/>
    <property type="evidence" value="ECO:0007669"/>
    <property type="project" value="TreeGrafter"/>
</dbReference>
<reference evidence="3" key="1">
    <citation type="submission" date="2016-10" db="EMBL/GenBank/DDBJ databases">
        <authorList>
            <person name="Varghese N."/>
            <person name="Submissions S."/>
        </authorList>
    </citation>
    <scope>NUCLEOTIDE SEQUENCE [LARGE SCALE GENOMIC DNA]</scope>
    <source>
        <strain evidence="3">DSM 44796</strain>
    </source>
</reference>
<dbReference type="AlphaFoldDB" id="A0A1G8QFM2"/>
<dbReference type="PANTHER" id="PTHR11236:SF50">
    <property type="entry name" value="AMINODEOXYCHORISMATE SYNTHASE COMPONENT 1"/>
    <property type="match status" value="1"/>
</dbReference>
<dbReference type="InterPro" id="IPR019999">
    <property type="entry name" value="Anth_synth_I-like"/>
</dbReference>
<dbReference type="Pfam" id="PF00425">
    <property type="entry name" value="Chorismate_bind"/>
    <property type="match status" value="1"/>
</dbReference>
<accession>A0A1G8QFM2</accession>
<feature type="domain" description="Chorismate-utilising enzyme C-terminal" evidence="1">
    <location>
        <begin position="147"/>
        <end position="388"/>
    </location>
</feature>
<dbReference type="GO" id="GO:0000162">
    <property type="term" value="P:L-tryptophan biosynthetic process"/>
    <property type="evidence" value="ECO:0007669"/>
    <property type="project" value="TreeGrafter"/>
</dbReference>
<dbReference type="SUPFAM" id="SSF56322">
    <property type="entry name" value="ADC synthase"/>
    <property type="match status" value="1"/>
</dbReference>
<organism evidence="2 3">
    <name type="scientific">Lentzea albidocapillata subsp. violacea</name>
    <dbReference type="NCBI Taxonomy" id="128104"/>
    <lineage>
        <taxon>Bacteria</taxon>
        <taxon>Bacillati</taxon>
        <taxon>Actinomycetota</taxon>
        <taxon>Actinomycetes</taxon>
        <taxon>Pseudonocardiales</taxon>
        <taxon>Pseudonocardiaceae</taxon>
        <taxon>Lentzea</taxon>
    </lineage>
</organism>
<dbReference type="InterPro" id="IPR005801">
    <property type="entry name" value="ADC_synthase"/>
</dbReference>
<dbReference type="PANTHER" id="PTHR11236">
    <property type="entry name" value="AMINOBENZOATE/ANTHRANILATE SYNTHASE"/>
    <property type="match status" value="1"/>
</dbReference>
<dbReference type="RefSeq" id="WP_090003833.1">
    <property type="nucleotide sequence ID" value="NZ_FNET01000001.1"/>
</dbReference>
<dbReference type="NCBIfam" id="NF004530">
    <property type="entry name" value="PRK05877.1"/>
    <property type="match status" value="1"/>
</dbReference>
<proteinExistence type="predicted"/>
<dbReference type="EMBL" id="FNET01000001">
    <property type="protein sequence ID" value="SDJ03438.1"/>
    <property type="molecule type" value="Genomic_DNA"/>
</dbReference>
<dbReference type="PRINTS" id="PR00095">
    <property type="entry name" value="ANTSNTHASEI"/>
</dbReference>
<dbReference type="Gene3D" id="3.60.120.10">
    <property type="entry name" value="Anthranilate synthase"/>
    <property type="match status" value="1"/>
</dbReference>
<sequence>MSSSAERLGAGAPVAAVLRALARRAERDGIAPPAALTGSWFGSRAVVAPSLDVRAVDAGEALRTGSRRSGGFIGGGWFLALRYPDDGLDSLDATGAWSDSVLRMDDQGCWWFESLSGQSCPPDVRRAVRRGDVAQHWEIDWIPPDGDAHRAAVRACLTAIAAGDVYQTCVCTRFTGEFRGSVADLFADGIEATAPERGAFLGGVASFSPELFLSRHGNEVRSSPIKGTLPLSADPALLRRSEKEVAENVMIVDLVRNDLGRVCLPGTVTVPELLQVRPAPGVWHLMSTVSGALPPAVSDLDVVAAVFPPGSVTGAPKSSARRFIRQWEHAPRGAYCGAVGLSSPVAGLELNVAIRTVEVSGSTAVLGVGGGITIDSDPEAEWQECLTKARAVTGLTARAKVPIFVG</sequence>
<dbReference type="Proteomes" id="UP000199682">
    <property type="component" value="Unassembled WGS sequence"/>
</dbReference>
<evidence type="ECO:0000259" key="1">
    <source>
        <dbReference type="Pfam" id="PF00425"/>
    </source>
</evidence>
<evidence type="ECO:0000313" key="2">
    <source>
        <dbReference type="EMBL" id="SDJ03438.1"/>
    </source>
</evidence>
<dbReference type="InterPro" id="IPR015890">
    <property type="entry name" value="Chorismate_C"/>
</dbReference>
<protein>
    <submittedName>
        <fullName evidence="2">Para-aminobenzoate synthetase component 1</fullName>
    </submittedName>
</protein>
<gene>
    <name evidence="2" type="ORF">SAMN04488074_101331</name>
</gene>